<evidence type="ECO:0000256" key="2">
    <source>
        <dbReference type="ARBA" id="ARBA00022723"/>
    </source>
</evidence>
<keyword evidence="4" id="KW-0408">Iron</keyword>
<dbReference type="OrthoDB" id="9790995at2"/>
<accession>A0A376BKL0</accession>
<dbReference type="InterPro" id="IPR036922">
    <property type="entry name" value="Rieske_2Fe-2S_sf"/>
</dbReference>
<dbReference type="GO" id="GO:0016491">
    <property type="term" value="F:oxidoreductase activity"/>
    <property type="evidence" value="ECO:0007669"/>
    <property type="project" value="UniProtKB-KW"/>
</dbReference>
<gene>
    <name evidence="7" type="primary">kshA_2</name>
    <name evidence="7" type="ORF">NCTC10283_00375</name>
</gene>
<evidence type="ECO:0000256" key="1">
    <source>
        <dbReference type="ARBA" id="ARBA00022714"/>
    </source>
</evidence>
<dbReference type="SUPFAM" id="SSF50022">
    <property type="entry name" value="ISP domain"/>
    <property type="match status" value="1"/>
</dbReference>
<keyword evidence="8" id="KW-1185">Reference proteome</keyword>
<dbReference type="Proteomes" id="UP000254209">
    <property type="component" value="Unassembled WGS sequence"/>
</dbReference>
<proteinExistence type="predicted"/>
<dbReference type="EMBL" id="UFSO01000002">
    <property type="protein sequence ID" value="SSY70292.1"/>
    <property type="molecule type" value="Genomic_DNA"/>
</dbReference>
<dbReference type="Pfam" id="PF00355">
    <property type="entry name" value="Rieske"/>
    <property type="match status" value="1"/>
</dbReference>
<keyword evidence="2" id="KW-0479">Metal-binding</keyword>
<dbReference type="GO" id="GO:0046872">
    <property type="term" value="F:metal ion binding"/>
    <property type="evidence" value="ECO:0007669"/>
    <property type="project" value="UniProtKB-KW"/>
</dbReference>
<keyword evidence="3 7" id="KW-0560">Oxidoreductase</keyword>
<organism evidence="7 8">
    <name type="scientific">Alysiella crassa</name>
    <dbReference type="NCBI Taxonomy" id="153491"/>
    <lineage>
        <taxon>Bacteria</taxon>
        <taxon>Pseudomonadati</taxon>
        <taxon>Pseudomonadota</taxon>
        <taxon>Betaproteobacteria</taxon>
        <taxon>Neisseriales</taxon>
        <taxon>Neisseriaceae</taxon>
        <taxon>Alysiella</taxon>
    </lineage>
</organism>
<dbReference type="GO" id="GO:0051537">
    <property type="term" value="F:2 iron, 2 sulfur cluster binding"/>
    <property type="evidence" value="ECO:0007669"/>
    <property type="project" value="UniProtKB-KW"/>
</dbReference>
<protein>
    <submittedName>
        <fullName evidence="7">3-ketosteroid-9-alpha-hydroxylase oxygenase subunit</fullName>
        <ecNumber evidence="7">1.17.1.-</ecNumber>
    </submittedName>
</protein>
<dbReference type="InterPro" id="IPR050584">
    <property type="entry name" value="Cholesterol_7-desaturase"/>
</dbReference>
<name>A0A376BKL0_9NEIS</name>
<dbReference type="STRING" id="1120980.GCA_000745955_02290"/>
<evidence type="ECO:0000256" key="3">
    <source>
        <dbReference type="ARBA" id="ARBA00023002"/>
    </source>
</evidence>
<sequence length="323" mass="35759">MTSEDWKHYPQTWYAITLDNYLKKGNILSGQLGGLAYVVYRDHAGSLHAMDAFCPHMGAHLQSGKVSESGIVCGLHGCTVEPDRPLSSSTHTPCNLKNRAWFCVARFGLIWLHPPVADGVMPPLPFASLPENNLIWTHATRRIHADWRAMICNGFDIAHMKTVHQREVIGEPQFTVLPENALRMDYQTRVLPKGGWSSRVMQKLSGGRIVLSHTCCGSAICVNSQVGAFNTVGIFALLPQNSPDTPPELRHTQAFAAIAVPKTVKWAKLQLYLARCLYLAFLRKDFDVVEKMRMRLDGVNDVGVRAIAAFQATLPEIDGGTSI</sequence>
<keyword evidence="1" id="KW-0001">2Fe-2S</keyword>
<evidence type="ECO:0000313" key="8">
    <source>
        <dbReference type="Proteomes" id="UP000254209"/>
    </source>
</evidence>
<dbReference type="PROSITE" id="PS51296">
    <property type="entry name" value="RIESKE"/>
    <property type="match status" value="1"/>
</dbReference>
<dbReference type="PANTHER" id="PTHR21266:SF60">
    <property type="entry name" value="3-KETOSTEROID-9-ALPHA-MONOOXYGENASE, OXYGENASE COMPONENT"/>
    <property type="match status" value="1"/>
</dbReference>
<dbReference type="InterPro" id="IPR017941">
    <property type="entry name" value="Rieske_2Fe-2S"/>
</dbReference>
<evidence type="ECO:0000256" key="4">
    <source>
        <dbReference type="ARBA" id="ARBA00023004"/>
    </source>
</evidence>
<evidence type="ECO:0000313" key="7">
    <source>
        <dbReference type="EMBL" id="SSY70292.1"/>
    </source>
</evidence>
<keyword evidence="5" id="KW-0411">Iron-sulfur</keyword>
<dbReference type="SUPFAM" id="SSF55961">
    <property type="entry name" value="Bet v1-like"/>
    <property type="match status" value="1"/>
</dbReference>
<dbReference type="Gene3D" id="2.102.10.10">
    <property type="entry name" value="Rieske [2Fe-2S] iron-sulphur domain"/>
    <property type="match status" value="1"/>
</dbReference>
<feature type="domain" description="Rieske" evidence="6">
    <location>
        <begin position="13"/>
        <end position="112"/>
    </location>
</feature>
<dbReference type="EC" id="1.17.1.-" evidence="7"/>
<dbReference type="PANTHER" id="PTHR21266">
    <property type="entry name" value="IRON-SULFUR DOMAIN CONTAINING PROTEIN"/>
    <property type="match status" value="1"/>
</dbReference>
<evidence type="ECO:0000259" key="6">
    <source>
        <dbReference type="PROSITE" id="PS51296"/>
    </source>
</evidence>
<dbReference type="RefSeq" id="WP_034295118.1">
    <property type="nucleotide sequence ID" value="NZ_CP091519.2"/>
</dbReference>
<reference evidence="7 8" key="1">
    <citation type="submission" date="2018-06" db="EMBL/GenBank/DDBJ databases">
        <authorList>
            <consortium name="Pathogen Informatics"/>
            <person name="Doyle S."/>
        </authorList>
    </citation>
    <scope>NUCLEOTIDE SEQUENCE [LARGE SCALE GENOMIC DNA]</scope>
    <source>
        <strain evidence="7 8">NCTC10283</strain>
    </source>
</reference>
<dbReference type="AlphaFoldDB" id="A0A376BKL0"/>
<evidence type="ECO:0000256" key="5">
    <source>
        <dbReference type="ARBA" id="ARBA00023014"/>
    </source>
</evidence>